<dbReference type="GO" id="GO:0090522">
    <property type="term" value="P:vesicle tethering involved in exocytosis"/>
    <property type="evidence" value="ECO:0007669"/>
    <property type="project" value="InterPro"/>
</dbReference>
<gene>
    <name evidence="4" type="ORF">LPMP_110160</name>
</gene>
<protein>
    <recommendedName>
        <fullName evidence="6">Exocyst complex component 6</fullName>
    </recommendedName>
</protein>
<dbReference type="InterPro" id="IPR007225">
    <property type="entry name" value="EXOC6/Sec15"/>
</dbReference>
<dbReference type="GeneID" id="22572881"/>
<dbReference type="Pfam" id="PF04091">
    <property type="entry name" value="Sec15_C"/>
    <property type="match status" value="1"/>
</dbReference>
<keyword evidence="5" id="KW-1185">Reference proteome</keyword>
<dbReference type="Proteomes" id="UP000063063">
    <property type="component" value="Chromosome 11"/>
</dbReference>
<evidence type="ECO:0000313" key="4">
    <source>
        <dbReference type="EMBL" id="AIN96212.1"/>
    </source>
</evidence>
<dbReference type="Gene3D" id="1.10.357.30">
    <property type="entry name" value="Exocyst complex subunit Sec15 C-terminal domain, N-terminal subdomain"/>
    <property type="match status" value="1"/>
</dbReference>
<dbReference type="GO" id="GO:0000145">
    <property type="term" value="C:exocyst"/>
    <property type="evidence" value="ECO:0007669"/>
    <property type="project" value="TreeGrafter"/>
</dbReference>
<evidence type="ECO:0000256" key="1">
    <source>
        <dbReference type="SAM" id="MobiDB-lite"/>
    </source>
</evidence>
<proteinExistence type="predicted"/>
<accession>A0A088RJR1</accession>
<evidence type="ECO:0000259" key="2">
    <source>
        <dbReference type="Pfam" id="PF04091"/>
    </source>
</evidence>
<organism evidence="4 5">
    <name type="scientific">Leishmania panamensis</name>
    <dbReference type="NCBI Taxonomy" id="5679"/>
    <lineage>
        <taxon>Eukaryota</taxon>
        <taxon>Discoba</taxon>
        <taxon>Euglenozoa</taxon>
        <taxon>Kinetoplastea</taxon>
        <taxon>Metakinetoplastina</taxon>
        <taxon>Trypanosomatida</taxon>
        <taxon>Trypanosomatidae</taxon>
        <taxon>Leishmaniinae</taxon>
        <taxon>Leishmania</taxon>
        <taxon>Leishmania guyanensis species complex</taxon>
    </lineage>
</organism>
<evidence type="ECO:0000259" key="3">
    <source>
        <dbReference type="Pfam" id="PF20651"/>
    </source>
</evidence>
<dbReference type="OrthoDB" id="10267033at2759"/>
<feature type="compositionally biased region" description="Basic and acidic residues" evidence="1">
    <location>
        <begin position="174"/>
        <end position="183"/>
    </location>
</feature>
<dbReference type="RefSeq" id="XP_010696865.1">
    <property type="nucleotide sequence ID" value="XM_010698563.1"/>
</dbReference>
<dbReference type="GO" id="GO:0016020">
    <property type="term" value="C:membrane"/>
    <property type="evidence" value="ECO:0007669"/>
    <property type="project" value="TreeGrafter"/>
</dbReference>
<dbReference type="InterPro" id="IPR048359">
    <property type="entry name" value="EXOC6_Sec15_N"/>
</dbReference>
<dbReference type="InterPro" id="IPR046361">
    <property type="entry name" value="EXOC6/Sec15_C"/>
</dbReference>
<dbReference type="GO" id="GO:0006893">
    <property type="term" value="P:Golgi to plasma membrane transport"/>
    <property type="evidence" value="ECO:0007669"/>
    <property type="project" value="TreeGrafter"/>
</dbReference>
<feature type="domain" description="Exocyst complex subunit EXOC6/Sec15 C-terminal" evidence="2">
    <location>
        <begin position="633"/>
        <end position="910"/>
    </location>
</feature>
<dbReference type="VEuPathDB" id="TriTrypDB:LPAL13_190006500"/>
<dbReference type="EMBL" id="CP009380">
    <property type="protein sequence ID" value="AIN96212.1"/>
    <property type="molecule type" value="Genomic_DNA"/>
</dbReference>
<dbReference type="AlphaFoldDB" id="A0A088RJR1"/>
<evidence type="ECO:0000313" key="5">
    <source>
        <dbReference type="Proteomes" id="UP000063063"/>
    </source>
</evidence>
<dbReference type="GO" id="GO:0006886">
    <property type="term" value="P:intracellular protein transport"/>
    <property type="evidence" value="ECO:0007669"/>
    <property type="project" value="InterPro"/>
</dbReference>
<dbReference type="KEGG" id="lpan:LPMP_110160"/>
<dbReference type="eggNOG" id="KOG2176">
    <property type="taxonomic scope" value="Eukaryota"/>
</dbReference>
<dbReference type="PANTHER" id="PTHR12702:SF0">
    <property type="entry name" value="EXOCYST COMPLEX COMPONENT 6"/>
    <property type="match status" value="1"/>
</dbReference>
<feature type="domain" description="Exocyst complex component EXOC6/Sec15 N-terminal" evidence="3">
    <location>
        <begin position="270"/>
        <end position="437"/>
    </location>
</feature>
<reference evidence="4 5" key="1">
    <citation type="journal article" date="2015" name="Sci. Rep.">
        <title>The genome of Leishmania panamensis: insights into genomics of the L. (Viannia) subgenus.</title>
        <authorList>
            <person name="Llanes A."/>
            <person name="Restrepo C.M."/>
            <person name="Vecchio G.D."/>
            <person name="Anguizola F.J."/>
            <person name="Lleonart R."/>
        </authorList>
    </citation>
    <scope>NUCLEOTIDE SEQUENCE [LARGE SCALE GENOMIC DNA]</scope>
    <source>
        <strain evidence="4 5">MHOM/PA/94/PSC-1</strain>
    </source>
</reference>
<feature type="compositionally biased region" description="Low complexity" evidence="1">
    <location>
        <begin position="197"/>
        <end position="217"/>
    </location>
</feature>
<name>A0A088RJR1_LEIPA</name>
<evidence type="ECO:0008006" key="6">
    <source>
        <dbReference type="Google" id="ProtNLM"/>
    </source>
</evidence>
<dbReference type="VEuPathDB" id="TriTrypDB:LPMP_110160"/>
<sequence>MCASNPPTLRVASRYTMESATPTKQDRRIYAVLRDHCDTPRVLFSTENPLLLVHQGNRRYVFLFSTKYYTYMVRSKGFKLYAVWANRQLSVTAQSHRVTLTSLDQRTIKATLQSYKETTDAAVNEFSTVTLETKSALNAAEVEKCIMCLVESAQRTAALLEQQERGIALHGSRHLGDNDDDAHSGGSSDSEDGDSGGTSISGARASAAARAAVQQGEGARKKKGAEGALRMGPSRYIAITSLVDGEFADYTTLKNAYMRHEEEDLLRDLGVFIKENEGQVEALCEHHYPALLHAAQQCVSISERDAELVGEELSGATTLVRTAVVNMKKATSNLLLSRSTRDNLQQVRSLLSKAIAVAEYLETAESQTQRQQLVGAVATLRELLRLAAPLSEYAIGEYVLHVRIPALTQDVFSYAVQHLNSWLRVLRDKAYPIGKASMEWGGTVTAGSLSSHLVMAEASEQWWLNEEFVPAQLKLAPFEEAEAITAVSNGAGIQVVFLELHREEYLDKYYTEGRWQQARTDLLECPLTLTNLSPAEVLSKFRQYCATVMGFILIEDIVHCATSPHLRSRAEIIQLWAILSAKITEHALKVLQVLLANPNETSEAVQQVQILQSLIHCAADNVKCVELNNLPLSRVMETASDQLISSWLQQACVDCMQLIMSDTFDPAVVTDAEQFAKLVTRFNFHRCTSLELNIPSTYTSSVQTLPYSAAVPRIGERVLGFLTQCYSTIIIDTSTAVMQSELNNVDEMLLKYMTVLFRTVAESMQGQLMSIDARAVLQLAVYATSCSMMPVLISCAEQQYMLHWQCEYEREKTQTMGAPKLMAHCVKFFAKSLQLGIERLLSALMKEVEERLKSVDSVSYWKARVEVRRQNRKADGDAFASCMEYILTMIPKLSSVLQSTVVRSVVGTAVMRAGVLMQSSLYTAITSAYQDGARDFGVWKDAIEEYERQCVMGVPLWQRRLGELLPGVSGAQRFPLNAVVAVQEARQWMDAKEQAYKAEKASQPQILAGIEGAGKAVAKGFQAVGKGVAARASAFGKGPQQQQH</sequence>
<dbReference type="Pfam" id="PF20651">
    <property type="entry name" value="EXOC6_Sec15_N"/>
    <property type="match status" value="1"/>
</dbReference>
<feature type="region of interest" description="Disordered" evidence="1">
    <location>
        <begin position="171"/>
        <end position="226"/>
    </location>
</feature>
<dbReference type="FunFam" id="1.10.357.30:FF:000006">
    <property type="entry name" value="Hypothetical_protein_-_conserved"/>
    <property type="match status" value="1"/>
</dbReference>
<dbReference type="InterPro" id="IPR042045">
    <property type="entry name" value="EXOC6/Sec15_C_dom1"/>
</dbReference>
<dbReference type="PANTHER" id="PTHR12702">
    <property type="entry name" value="SEC15"/>
    <property type="match status" value="1"/>
</dbReference>